<keyword evidence="6 8" id="KW-0472">Membrane</keyword>
<keyword evidence="4 8" id="KW-0812">Transmembrane</keyword>
<feature type="region of interest" description="Disordered" evidence="7">
    <location>
        <begin position="1"/>
        <end position="32"/>
    </location>
</feature>
<organism evidence="10 11">
    <name type="scientific">Saccharopolyspora cebuensis</name>
    <dbReference type="NCBI Taxonomy" id="418759"/>
    <lineage>
        <taxon>Bacteria</taxon>
        <taxon>Bacillati</taxon>
        <taxon>Actinomycetota</taxon>
        <taxon>Actinomycetes</taxon>
        <taxon>Pseudonocardiales</taxon>
        <taxon>Pseudonocardiaceae</taxon>
        <taxon>Saccharopolyspora</taxon>
    </lineage>
</organism>
<evidence type="ECO:0000256" key="6">
    <source>
        <dbReference type="ARBA" id="ARBA00023136"/>
    </source>
</evidence>
<dbReference type="InterPro" id="IPR020846">
    <property type="entry name" value="MFS_dom"/>
</dbReference>
<accession>A0ABV4CFA9</accession>
<comment type="caution">
    <text evidence="10">The sequence shown here is derived from an EMBL/GenBank/DDBJ whole genome shotgun (WGS) entry which is preliminary data.</text>
</comment>
<gene>
    <name evidence="10" type="ORF">AB8O55_05205</name>
</gene>
<feature type="domain" description="Major facilitator superfamily (MFS) profile" evidence="9">
    <location>
        <begin position="142"/>
        <end position="238"/>
    </location>
</feature>
<comment type="subcellular location">
    <subcellularLocation>
        <location evidence="1">Cell membrane</location>
        <topology evidence="1">Multi-pass membrane protein</topology>
    </subcellularLocation>
</comment>
<dbReference type="RefSeq" id="WP_345367740.1">
    <property type="nucleotide sequence ID" value="NZ_BAABII010000019.1"/>
</dbReference>
<dbReference type="EMBL" id="JBGEHV010000006">
    <property type="protein sequence ID" value="MEY8038787.1"/>
    <property type="molecule type" value="Genomic_DNA"/>
</dbReference>
<evidence type="ECO:0000256" key="7">
    <source>
        <dbReference type="SAM" id="MobiDB-lite"/>
    </source>
</evidence>
<keyword evidence="11" id="KW-1185">Reference proteome</keyword>
<evidence type="ECO:0000256" key="3">
    <source>
        <dbReference type="ARBA" id="ARBA00022475"/>
    </source>
</evidence>
<evidence type="ECO:0000256" key="5">
    <source>
        <dbReference type="ARBA" id="ARBA00022989"/>
    </source>
</evidence>
<evidence type="ECO:0000259" key="9">
    <source>
        <dbReference type="PROSITE" id="PS50850"/>
    </source>
</evidence>
<evidence type="ECO:0000256" key="4">
    <source>
        <dbReference type="ARBA" id="ARBA00022692"/>
    </source>
</evidence>
<dbReference type="InterPro" id="IPR051907">
    <property type="entry name" value="DoxX-like_oxidoreductase"/>
</dbReference>
<feature type="transmembrane region" description="Helical" evidence="8">
    <location>
        <begin position="129"/>
        <end position="148"/>
    </location>
</feature>
<evidence type="ECO:0000256" key="8">
    <source>
        <dbReference type="SAM" id="Phobius"/>
    </source>
</evidence>
<comment type="similarity">
    <text evidence="2">Belongs to the DoxX family.</text>
</comment>
<dbReference type="PANTHER" id="PTHR33452:SF1">
    <property type="entry name" value="INNER MEMBRANE PROTEIN YPHA-RELATED"/>
    <property type="match status" value="1"/>
</dbReference>
<reference evidence="10 11" key="1">
    <citation type="submission" date="2024-08" db="EMBL/GenBank/DDBJ databases">
        <title>Genome mining of Saccharopolyspora cebuensis PGLac3 from Nigerian medicinal plant.</title>
        <authorList>
            <person name="Ezeobiora C.E."/>
            <person name="Igbokwe N.H."/>
            <person name="Amin D.H."/>
            <person name="Mendie U.E."/>
        </authorList>
    </citation>
    <scope>NUCLEOTIDE SEQUENCE [LARGE SCALE GENOMIC DNA]</scope>
    <source>
        <strain evidence="10 11">PGLac3</strain>
    </source>
</reference>
<evidence type="ECO:0000313" key="11">
    <source>
        <dbReference type="Proteomes" id="UP001564626"/>
    </source>
</evidence>
<evidence type="ECO:0000313" key="10">
    <source>
        <dbReference type="EMBL" id="MEY8038787.1"/>
    </source>
</evidence>
<feature type="transmembrane region" description="Helical" evidence="8">
    <location>
        <begin position="154"/>
        <end position="172"/>
    </location>
</feature>
<protein>
    <submittedName>
        <fullName evidence="10">DoxX family protein</fullName>
    </submittedName>
</protein>
<dbReference type="Pfam" id="PF07681">
    <property type="entry name" value="DoxX"/>
    <property type="match status" value="1"/>
</dbReference>
<dbReference type="PANTHER" id="PTHR33452">
    <property type="entry name" value="OXIDOREDUCTASE CATD-RELATED"/>
    <property type="match status" value="1"/>
</dbReference>
<dbReference type="PROSITE" id="PS50850">
    <property type="entry name" value="MFS"/>
    <property type="match status" value="1"/>
</dbReference>
<evidence type="ECO:0000256" key="2">
    <source>
        <dbReference type="ARBA" id="ARBA00006679"/>
    </source>
</evidence>
<dbReference type="Proteomes" id="UP001564626">
    <property type="component" value="Unassembled WGS sequence"/>
</dbReference>
<dbReference type="InterPro" id="IPR032808">
    <property type="entry name" value="DoxX"/>
</dbReference>
<name>A0ABV4CFA9_9PSEU</name>
<sequence>MRIHDDRPGGAGGYPDDRSYGRHASGGAAGGPGSAHGYDYYDDAYSDAEATSLVASDRDYYYDDEAEPGLQPERSGWNAGADLGLLVLRWTLGGIFLAHGAQKLFGAFGGPGPEGFAGALTGMGFQQSALLALITGGTELGAGALLVLGLFTPLAAAGVLGVMASAIALNFGNGFFASEGGVEFEVVLAALALGLMFTGPGRVALDRGRVWVRRPLIFGTVSLVIAAAASAAVLLLLR</sequence>
<evidence type="ECO:0000256" key="1">
    <source>
        <dbReference type="ARBA" id="ARBA00004651"/>
    </source>
</evidence>
<feature type="transmembrane region" description="Helical" evidence="8">
    <location>
        <begin position="184"/>
        <end position="204"/>
    </location>
</feature>
<keyword evidence="3" id="KW-1003">Cell membrane</keyword>
<feature type="transmembrane region" description="Helical" evidence="8">
    <location>
        <begin position="216"/>
        <end position="237"/>
    </location>
</feature>
<keyword evidence="5 8" id="KW-1133">Transmembrane helix</keyword>
<proteinExistence type="inferred from homology"/>